<proteinExistence type="predicted"/>
<evidence type="ECO:0000313" key="1">
    <source>
        <dbReference type="EMBL" id="MCI22350.1"/>
    </source>
</evidence>
<dbReference type="AlphaFoldDB" id="A0A392QF57"/>
<name>A0A392QF57_9FABA</name>
<comment type="caution">
    <text evidence="1">The sequence shown here is derived from an EMBL/GenBank/DDBJ whole genome shotgun (WGS) entry which is preliminary data.</text>
</comment>
<dbReference type="EMBL" id="LXQA010130075">
    <property type="protein sequence ID" value="MCI22350.1"/>
    <property type="molecule type" value="Genomic_DNA"/>
</dbReference>
<dbReference type="Proteomes" id="UP000265520">
    <property type="component" value="Unassembled WGS sequence"/>
</dbReference>
<accession>A0A392QF57</accession>
<keyword evidence="2" id="KW-1185">Reference proteome</keyword>
<evidence type="ECO:0008006" key="3">
    <source>
        <dbReference type="Google" id="ProtNLM"/>
    </source>
</evidence>
<reference evidence="1 2" key="1">
    <citation type="journal article" date="2018" name="Front. Plant Sci.">
        <title>Red Clover (Trifolium pratense) and Zigzag Clover (T. medium) - A Picture of Genomic Similarities and Differences.</title>
        <authorList>
            <person name="Dluhosova J."/>
            <person name="Istvanek J."/>
            <person name="Nedelnik J."/>
            <person name="Repkova J."/>
        </authorList>
    </citation>
    <scope>NUCLEOTIDE SEQUENCE [LARGE SCALE GENOMIC DNA]</scope>
    <source>
        <strain evidence="2">cv. 10/8</strain>
        <tissue evidence="1">Leaf</tissue>
    </source>
</reference>
<protein>
    <recommendedName>
        <fullName evidence="3">Endonuclease/exonuclease/phosphatase family protein</fullName>
    </recommendedName>
</protein>
<evidence type="ECO:0000313" key="2">
    <source>
        <dbReference type="Proteomes" id="UP000265520"/>
    </source>
</evidence>
<sequence length="152" mass="18087">MLARLDFSDGCVKVLARQDFSDHHPLLITPKNVPHPVAAGQFRFESAWLMDSTYKEMMVASWKNDQTVLNNLLNVQQELRRWKFQTFDQVLRMKKQLMARIDGVQRRMQRGNSSRGLWWLEIKLQNELRHILKKEELMWFQRSCTVTSKPVN</sequence>
<organism evidence="1 2">
    <name type="scientific">Trifolium medium</name>
    <dbReference type="NCBI Taxonomy" id="97028"/>
    <lineage>
        <taxon>Eukaryota</taxon>
        <taxon>Viridiplantae</taxon>
        <taxon>Streptophyta</taxon>
        <taxon>Embryophyta</taxon>
        <taxon>Tracheophyta</taxon>
        <taxon>Spermatophyta</taxon>
        <taxon>Magnoliopsida</taxon>
        <taxon>eudicotyledons</taxon>
        <taxon>Gunneridae</taxon>
        <taxon>Pentapetalae</taxon>
        <taxon>rosids</taxon>
        <taxon>fabids</taxon>
        <taxon>Fabales</taxon>
        <taxon>Fabaceae</taxon>
        <taxon>Papilionoideae</taxon>
        <taxon>50 kb inversion clade</taxon>
        <taxon>NPAAA clade</taxon>
        <taxon>Hologalegina</taxon>
        <taxon>IRL clade</taxon>
        <taxon>Trifolieae</taxon>
        <taxon>Trifolium</taxon>
    </lineage>
</organism>